<reference evidence="7 8" key="1">
    <citation type="submission" date="2019-08" db="EMBL/GenBank/DDBJ databases">
        <title>The genome of the soybean aphid Biotype 1, its phylome, world population structure and adaptation to the North American continent.</title>
        <authorList>
            <person name="Giordano R."/>
            <person name="Donthu R.K."/>
            <person name="Hernandez A.G."/>
            <person name="Wright C.L."/>
            <person name="Zimin A.V."/>
        </authorList>
    </citation>
    <scope>NUCLEOTIDE SEQUENCE [LARGE SCALE GENOMIC DNA]</scope>
    <source>
        <tissue evidence="7">Whole aphids</tissue>
    </source>
</reference>
<keyword evidence="2" id="KW-0479">Metal-binding</keyword>
<proteinExistence type="predicted"/>
<dbReference type="InterPro" id="IPR025766">
    <property type="entry name" value="ADD"/>
</dbReference>
<evidence type="ECO:0000313" key="7">
    <source>
        <dbReference type="EMBL" id="KAE9543518.1"/>
    </source>
</evidence>
<comment type="subcellular location">
    <subcellularLocation>
        <location evidence="1">Nucleus</location>
    </subcellularLocation>
</comment>
<dbReference type="InterPro" id="IPR029063">
    <property type="entry name" value="SAM-dependent_MTases_sf"/>
</dbReference>
<dbReference type="SUPFAM" id="SSF63748">
    <property type="entry name" value="Tudor/PWWP/MBT"/>
    <property type="match status" value="1"/>
</dbReference>
<evidence type="ECO:0000256" key="4">
    <source>
        <dbReference type="ARBA" id="ARBA00022833"/>
    </source>
</evidence>
<gene>
    <name evidence="7" type="ORF">AGLY_002318</name>
</gene>
<dbReference type="GO" id="GO:0005634">
    <property type="term" value="C:nucleus"/>
    <property type="evidence" value="ECO:0007669"/>
    <property type="project" value="UniProtKB-SubCell"/>
</dbReference>
<feature type="domain" description="PHD-type" evidence="6">
    <location>
        <begin position="177"/>
        <end position="310"/>
    </location>
</feature>
<dbReference type="InterPro" id="IPR000313">
    <property type="entry name" value="PWWP_dom"/>
</dbReference>
<dbReference type="OrthoDB" id="641149at2759"/>
<dbReference type="Pfam" id="PF00855">
    <property type="entry name" value="PWWP"/>
    <property type="match status" value="1"/>
</dbReference>
<comment type="caution">
    <text evidence="7">The sequence shown here is derived from an EMBL/GenBank/DDBJ whole genome shotgun (WGS) entry which is preliminary data.</text>
</comment>
<dbReference type="CDD" id="cd11725">
    <property type="entry name" value="ADDz_Dnmt3"/>
    <property type="match status" value="1"/>
</dbReference>
<evidence type="ECO:0000256" key="2">
    <source>
        <dbReference type="ARBA" id="ARBA00022723"/>
    </source>
</evidence>
<organism evidence="7 8">
    <name type="scientific">Aphis glycines</name>
    <name type="common">Soybean aphid</name>
    <dbReference type="NCBI Taxonomy" id="307491"/>
    <lineage>
        <taxon>Eukaryota</taxon>
        <taxon>Metazoa</taxon>
        <taxon>Ecdysozoa</taxon>
        <taxon>Arthropoda</taxon>
        <taxon>Hexapoda</taxon>
        <taxon>Insecta</taxon>
        <taxon>Pterygota</taxon>
        <taxon>Neoptera</taxon>
        <taxon>Paraneoptera</taxon>
        <taxon>Hemiptera</taxon>
        <taxon>Sternorrhyncha</taxon>
        <taxon>Aphidomorpha</taxon>
        <taxon>Aphidoidea</taxon>
        <taxon>Aphididae</taxon>
        <taxon>Aphidini</taxon>
        <taxon>Aphis</taxon>
        <taxon>Aphis</taxon>
    </lineage>
</organism>
<dbReference type="EMBL" id="VYZN01000008">
    <property type="protein sequence ID" value="KAE9543518.1"/>
    <property type="molecule type" value="Genomic_DNA"/>
</dbReference>
<dbReference type="Gene3D" id="3.40.50.150">
    <property type="entry name" value="Vaccinia Virus protein VP39"/>
    <property type="match status" value="1"/>
</dbReference>
<evidence type="ECO:0000313" key="8">
    <source>
        <dbReference type="Proteomes" id="UP000475862"/>
    </source>
</evidence>
<dbReference type="Gene3D" id="2.30.30.140">
    <property type="match status" value="1"/>
</dbReference>
<evidence type="ECO:0000256" key="3">
    <source>
        <dbReference type="ARBA" id="ARBA00022771"/>
    </source>
</evidence>
<accession>A0A6G0U323</accession>
<dbReference type="GO" id="GO:0008270">
    <property type="term" value="F:zinc ion binding"/>
    <property type="evidence" value="ECO:0007669"/>
    <property type="project" value="UniProtKB-KW"/>
</dbReference>
<dbReference type="Proteomes" id="UP000475862">
    <property type="component" value="Unassembled WGS sequence"/>
</dbReference>
<evidence type="ECO:0000256" key="5">
    <source>
        <dbReference type="ARBA" id="ARBA00023242"/>
    </source>
</evidence>
<sequence>MKIDVEKQQGQIVWAKISKKSKLWPAIIISAKKMNLVYFEDQPGKTCVWWLGNDTMSQLRNDLIFEFISEIKSGMANLCGQREEGVKQAIKILSSQFNFVIPKHFDGKCNQITWALVKLPIIMKGTTKNRNQDEELIIPENFLKKIMMTNNNMKRTIEEKEKEKDIENPRGEKRKLDVSEISKMKNQYCMACRIVSDKLEIKHPIFKGYLCDDCFTKGKDIIVSIAKDNANEGCCVCLTRKYTLVLCGFCIRAYCNECLEFYCESKGLEKILDDKTWKCFACLYTTTSKTTNKLIPRKPSDQLRNIYNLYPASTENNCIKEQIQEIHVLNLKDIQNNVPKALKNLDFPFKILEISYLNGDNVDNNKKNAKLVIQYYPNKENFDKEKFFDLNDCMRKFFSFLQIKNKMEALHDGRTIYWAFETSAAIKVSEQKTISRFVNTQPIIVGMDANDVQQRSRFIWTNITILKSDIQQFTNQYIFLHKIPKYGGKRMKCGENNNDKPWCFSSIHAILSSFIKNNTKRCK</sequence>
<keyword evidence="5" id="KW-0539">Nucleus</keyword>
<keyword evidence="8" id="KW-1185">Reference proteome</keyword>
<dbReference type="PROSITE" id="PS51533">
    <property type="entry name" value="ADD"/>
    <property type="match status" value="1"/>
</dbReference>
<name>A0A6G0U323_APHGL</name>
<dbReference type="AlphaFoldDB" id="A0A6G0U323"/>
<keyword evidence="4" id="KW-0862">Zinc</keyword>
<evidence type="ECO:0000256" key="1">
    <source>
        <dbReference type="ARBA" id="ARBA00004123"/>
    </source>
</evidence>
<protein>
    <recommendedName>
        <fullName evidence="6">PHD-type domain-containing protein</fullName>
    </recommendedName>
</protein>
<keyword evidence="3" id="KW-0863">Zinc-finger</keyword>
<evidence type="ECO:0000259" key="6">
    <source>
        <dbReference type="PROSITE" id="PS51533"/>
    </source>
</evidence>